<comment type="caution">
    <text evidence="1">The sequence shown here is derived from an EMBL/GenBank/DDBJ whole genome shotgun (WGS) entry which is preliminary data.</text>
</comment>
<keyword evidence="2" id="KW-1185">Reference proteome</keyword>
<protein>
    <submittedName>
        <fullName evidence="1">Uncharacterized protein</fullName>
    </submittedName>
</protein>
<dbReference type="AlphaFoldDB" id="A0A392SPC9"/>
<evidence type="ECO:0000313" key="2">
    <source>
        <dbReference type="Proteomes" id="UP000265520"/>
    </source>
</evidence>
<accession>A0A392SPC9</accession>
<dbReference type="Proteomes" id="UP000265520">
    <property type="component" value="Unassembled WGS sequence"/>
</dbReference>
<name>A0A392SPC9_9FABA</name>
<feature type="non-terminal residue" evidence="1">
    <location>
        <position position="51"/>
    </location>
</feature>
<organism evidence="1 2">
    <name type="scientific">Trifolium medium</name>
    <dbReference type="NCBI Taxonomy" id="97028"/>
    <lineage>
        <taxon>Eukaryota</taxon>
        <taxon>Viridiplantae</taxon>
        <taxon>Streptophyta</taxon>
        <taxon>Embryophyta</taxon>
        <taxon>Tracheophyta</taxon>
        <taxon>Spermatophyta</taxon>
        <taxon>Magnoliopsida</taxon>
        <taxon>eudicotyledons</taxon>
        <taxon>Gunneridae</taxon>
        <taxon>Pentapetalae</taxon>
        <taxon>rosids</taxon>
        <taxon>fabids</taxon>
        <taxon>Fabales</taxon>
        <taxon>Fabaceae</taxon>
        <taxon>Papilionoideae</taxon>
        <taxon>50 kb inversion clade</taxon>
        <taxon>NPAAA clade</taxon>
        <taxon>Hologalegina</taxon>
        <taxon>IRL clade</taxon>
        <taxon>Trifolieae</taxon>
        <taxon>Trifolium</taxon>
    </lineage>
</organism>
<evidence type="ECO:0000313" key="1">
    <source>
        <dbReference type="EMBL" id="MCI50267.1"/>
    </source>
</evidence>
<proteinExistence type="predicted"/>
<reference evidence="1 2" key="1">
    <citation type="journal article" date="2018" name="Front. Plant Sci.">
        <title>Red Clover (Trifolium pratense) and Zigzag Clover (T. medium) - A Picture of Genomic Similarities and Differences.</title>
        <authorList>
            <person name="Dluhosova J."/>
            <person name="Istvanek J."/>
            <person name="Nedelnik J."/>
            <person name="Repkova J."/>
        </authorList>
    </citation>
    <scope>NUCLEOTIDE SEQUENCE [LARGE SCALE GENOMIC DNA]</scope>
    <source>
        <strain evidence="2">cv. 10/8</strain>
        <tissue evidence="1">Leaf</tissue>
    </source>
</reference>
<sequence length="51" mass="5788">MSVTAPLDVYCIMASSSSEINSTSCSGAAQTERMRDRYLWEAGNKRNKWER</sequence>
<dbReference type="EMBL" id="LXQA010413914">
    <property type="protein sequence ID" value="MCI50267.1"/>
    <property type="molecule type" value="Genomic_DNA"/>
</dbReference>